<accession>A0A2J6RH74</accession>
<dbReference type="Gene3D" id="3.60.15.10">
    <property type="entry name" value="Ribonuclease Z/Hydroxyacylglutathione hydrolase-like"/>
    <property type="match status" value="1"/>
</dbReference>
<evidence type="ECO:0000256" key="3">
    <source>
        <dbReference type="ARBA" id="ARBA00022801"/>
    </source>
</evidence>
<keyword evidence="2" id="KW-0479">Metal-binding</keyword>
<dbReference type="Proteomes" id="UP000235786">
    <property type="component" value="Unassembled WGS sequence"/>
</dbReference>
<name>A0A2J6RH74_HYAVF</name>
<dbReference type="GO" id="GO:0016787">
    <property type="term" value="F:hydrolase activity"/>
    <property type="evidence" value="ECO:0007669"/>
    <property type="project" value="UniProtKB-KW"/>
</dbReference>
<dbReference type="AlphaFoldDB" id="A0A2J6RH74"/>
<dbReference type="GO" id="GO:0046872">
    <property type="term" value="F:metal ion binding"/>
    <property type="evidence" value="ECO:0007669"/>
    <property type="project" value="UniProtKB-KW"/>
</dbReference>
<keyword evidence="4" id="KW-0862">Zinc</keyword>
<evidence type="ECO:0000256" key="1">
    <source>
        <dbReference type="ARBA" id="ARBA00007749"/>
    </source>
</evidence>
<dbReference type="SUPFAM" id="SSF56281">
    <property type="entry name" value="Metallo-hydrolase/oxidoreductase"/>
    <property type="match status" value="1"/>
</dbReference>
<evidence type="ECO:0000259" key="5">
    <source>
        <dbReference type="SMART" id="SM00849"/>
    </source>
</evidence>
<gene>
    <name evidence="6" type="ORF">L207DRAFT_462287</name>
</gene>
<dbReference type="SMART" id="SM00849">
    <property type="entry name" value="Lactamase_B"/>
    <property type="match status" value="1"/>
</dbReference>
<dbReference type="InterPro" id="IPR001279">
    <property type="entry name" value="Metallo-B-lactamas"/>
</dbReference>
<reference evidence="6 7" key="1">
    <citation type="submission" date="2016-04" db="EMBL/GenBank/DDBJ databases">
        <title>A degradative enzymes factory behind the ericoid mycorrhizal symbiosis.</title>
        <authorList>
            <consortium name="DOE Joint Genome Institute"/>
            <person name="Martino E."/>
            <person name="Morin E."/>
            <person name="Grelet G."/>
            <person name="Kuo A."/>
            <person name="Kohler A."/>
            <person name="Daghino S."/>
            <person name="Barry K."/>
            <person name="Choi C."/>
            <person name="Cichocki N."/>
            <person name="Clum A."/>
            <person name="Copeland A."/>
            <person name="Hainaut M."/>
            <person name="Haridas S."/>
            <person name="Labutti K."/>
            <person name="Lindquist E."/>
            <person name="Lipzen A."/>
            <person name="Khouja H.-R."/>
            <person name="Murat C."/>
            <person name="Ohm R."/>
            <person name="Olson A."/>
            <person name="Spatafora J."/>
            <person name="Veneault-Fourrey C."/>
            <person name="Henrissat B."/>
            <person name="Grigoriev I."/>
            <person name="Martin F."/>
            <person name="Perotto S."/>
        </authorList>
    </citation>
    <scope>NUCLEOTIDE SEQUENCE [LARGE SCALE GENOMIC DNA]</scope>
    <source>
        <strain evidence="6 7">F</strain>
    </source>
</reference>
<protein>
    <submittedName>
        <fullName evidence="6">Metallo-hydrolase/oxidoreductase</fullName>
    </submittedName>
</protein>
<keyword evidence="3 6" id="KW-0378">Hydrolase</keyword>
<organism evidence="6 7">
    <name type="scientific">Hyaloscypha variabilis (strain UAMH 11265 / GT02V1 / F)</name>
    <name type="common">Meliniomyces variabilis</name>
    <dbReference type="NCBI Taxonomy" id="1149755"/>
    <lineage>
        <taxon>Eukaryota</taxon>
        <taxon>Fungi</taxon>
        <taxon>Dikarya</taxon>
        <taxon>Ascomycota</taxon>
        <taxon>Pezizomycotina</taxon>
        <taxon>Leotiomycetes</taxon>
        <taxon>Helotiales</taxon>
        <taxon>Hyaloscyphaceae</taxon>
        <taxon>Hyaloscypha</taxon>
        <taxon>Hyaloscypha variabilis</taxon>
    </lineage>
</organism>
<comment type="similarity">
    <text evidence="1">Belongs to the metallo-beta-lactamase superfamily.</text>
</comment>
<keyword evidence="7" id="KW-1185">Reference proteome</keyword>
<evidence type="ECO:0000313" key="7">
    <source>
        <dbReference type="Proteomes" id="UP000235786"/>
    </source>
</evidence>
<evidence type="ECO:0000256" key="4">
    <source>
        <dbReference type="ARBA" id="ARBA00022833"/>
    </source>
</evidence>
<dbReference type="PANTHER" id="PTHR42978:SF5">
    <property type="entry name" value="METALLO-BETA-LACTAMASE DOMAIN-CONTAINING PROTEIN"/>
    <property type="match status" value="1"/>
</dbReference>
<proteinExistence type="inferred from homology"/>
<evidence type="ECO:0000256" key="2">
    <source>
        <dbReference type="ARBA" id="ARBA00022723"/>
    </source>
</evidence>
<dbReference type="InterPro" id="IPR051013">
    <property type="entry name" value="MBL_superfamily_lactonases"/>
</dbReference>
<dbReference type="InterPro" id="IPR036866">
    <property type="entry name" value="RibonucZ/Hydroxyglut_hydro"/>
</dbReference>
<dbReference type="EMBL" id="KZ613948">
    <property type="protein sequence ID" value="PMD37856.1"/>
    <property type="molecule type" value="Genomic_DNA"/>
</dbReference>
<evidence type="ECO:0000313" key="6">
    <source>
        <dbReference type="EMBL" id="PMD37856.1"/>
    </source>
</evidence>
<dbReference type="PANTHER" id="PTHR42978">
    <property type="entry name" value="QUORUM-QUENCHING LACTONASE YTNP-RELATED-RELATED"/>
    <property type="match status" value="1"/>
</dbReference>
<sequence>MSSSHSAFKIPPGQPIKSLKLINPVNFGPAVLKGLMGPPIPHVTTLGPESDRAPSLSFFIEHSSGRRLVWDLGIRKDWQGYAPVIANYIPTRNYKIEVPKNVIEILEEGGISGKSIEAVIWSHWHWDHIGDPSTFPPTTDLIVGPGFKKAFLPGAPLNPQSPLQESDWAGRNLVEIDFSGPNSFTIGQFPALDYFADGSFYLLDSPGHAIGHLCGLVHTTTNPDTFVLLGGDICHHGSIFRPSPSLPLPTSIHPNPLSPTSHLPFCPGTAFEELQRERGMDPCGPILKPEFGHDIPLALKTIAKLQELDVREDILVVIAHDKFARDEVEHFPREMNGWKERGWGEKLRWAFLSDFEPYWRAKGVISD</sequence>
<dbReference type="CDD" id="cd07730">
    <property type="entry name" value="metallo-hydrolase-like_MBL-fold"/>
    <property type="match status" value="1"/>
</dbReference>
<dbReference type="OrthoDB" id="10250730at2759"/>
<dbReference type="STRING" id="1149755.A0A2J6RH74"/>
<feature type="domain" description="Metallo-beta-lactamase" evidence="5">
    <location>
        <begin position="54"/>
        <end position="269"/>
    </location>
</feature>
<dbReference type="Pfam" id="PF00753">
    <property type="entry name" value="Lactamase_B"/>
    <property type="match status" value="1"/>
</dbReference>